<comment type="function">
    <text evidence="14 19">Joins adenosylcobinamide-GDP and alpha-ribazole to generate adenosylcobalamin (Ado-cobalamin). Also synthesizes adenosylcobalamin 5'-phosphate from adenosylcobinamide-GDP and alpha-ribazole 5'-phosphate.</text>
</comment>
<evidence type="ECO:0000256" key="2">
    <source>
        <dbReference type="ARBA" id="ARBA00004651"/>
    </source>
</evidence>
<dbReference type="Pfam" id="PF02654">
    <property type="entry name" value="CobS"/>
    <property type="match status" value="1"/>
</dbReference>
<keyword evidence="9 19" id="KW-0808">Transferase</keyword>
<keyword evidence="11 19" id="KW-0460">Magnesium</keyword>
<gene>
    <name evidence="19" type="primary">cobS</name>
    <name evidence="20" type="ORF">NRE15_10615</name>
</gene>
<organism evidence="20 21">
    <name type="scientific">Fundicoccus culcitae</name>
    <dbReference type="NCBI Taxonomy" id="2969821"/>
    <lineage>
        <taxon>Bacteria</taxon>
        <taxon>Bacillati</taxon>
        <taxon>Bacillota</taxon>
        <taxon>Bacilli</taxon>
        <taxon>Lactobacillales</taxon>
        <taxon>Aerococcaceae</taxon>
        <taxon>Fundicoccus</taxon>
    </lineage>
</organism>
<comment type="pathway">
    <text evidence="3 19">Cofactor biosynthesis; adenosylcobalamin biosynthesis; adenosylcobalamin from cob(II)yrinate a,c-diamide: step 7/7.</text>
</comment>
<dbReference type="EMBL" id="CP102453">
    <property type="protein sequence ID" value="UUX33349.1"/>
    <property type="molecule type" value="Genomic_DNA"/>
</dbReference>
<dbReference type="PANTHER" id="PTHR34148">
    <property type="entry name" value="ADENOSYLCOBINAMIDE-GDP RIBAZOLETRANSFERASE"/>
    <property type="match status" value="1"/>
</dbReference>
<evidence type="ECO:0000256" key="3">
    <source>
        <dbReference type="ARBA" id="ARBA00004663"/>
    </source>
</evidence>
<evidence type="ECO:0000256" key="6">
    <source>
        <dbReference type="ARBA" id="ARBA00015850"/>
    </source>
</evidence>
<feature type="transmembrane region" description="Helical" evidence="19">
    <location>
        <begin position="32"/>
        <end position="53"/>
    </location>
</feature>
<evidence type="ECO:0000256" key="10">
    <source>
        <dbReference type="ARBA" id="ARBA00022692"/>
    </source>
</evidence>
<evidence type="ECO:0000256" key="5">
    <source>
        <dbReference type="ARBA" id="ARBA00013200"/>
    </source>
</evidence>
<keyword evidence="12 19" id="KW-1133">Transmembrane helix</keyword>
<evidence type="ECO:0000256" key="1">
    <source>
        <dbReference type="ARBA" id="ARBA00001946"/>
    </source>
</evidence>
<evidence type="ECO:0000256" key="18">
    <source>
        <dbReference type="ARBA" id="ARBA00049504"/>
    </source>
</evidence>
<comment type="catalytic activity">
    <reaction evidence="17 19">
        <text>alpha-ribazole + adenosylcob(III)inamide-GDP = adenosylcob(III)alamin + GMP + H(+)</text>
        <dbReference type="Rhea" id="RHEA:16049"/>
        <dbReference type="ChEBI" id="CHEBI:10329"/>
        <dbReference type="ChEBI" id="CHEBI:15378"/>
        <dbReference type="ChEBI" id="CHEBI:18408"/>
        <dbReference type="ChEBI" id="CHEBI:58115"/>
        <dbReference type="ChEBI" id="CHEBI:60487"/>
        <dbReference type="EC" id="2.7.8.26"/>
    </reaction>
</comment>
<dbReference type="HAMAP" id="MF_00719">
    <property type="entry name" value="CobS"/>
    <property type="match status" value="1"/>
</dbReference>
<evidence type="ECO:0000313" key="21">
    <source>
        <dbReference type="Proteomes" id="UP001315967"/>
    </source>
</evidence>
<feature type="transmembrane region" description="Helical" evidence="19">
    <location>
        <begin position="107"/>
        <end position="128"/>
    </location>
</feature>
<dbReference type="Proteomes" id="UP001315967">
    <property type="component" value="Chromosome"/>
</dbReference>
<comment type="subcellular location">
    <subcellularLocation>
        <location evidence="2 19">Cell membrane</location>
        <topology evidence="2 19">Multi-pass membrane protein</topology>
    </subcellularLocation>
</comment>
<keyword evidence="21" id="KW-1185">Reference proteome</keyword>
<evidence type="ECO:0000256" key="11">
    <source>
        <dbReference type="ARBA" id="ARBA00022842"/>
    </source>
</evidence>
<evidence type="ECO:0000256" key="19">
    <source>
        <dbReference type="HAMAP-Rule" id="MF_00719"/>
    </source>
</evidence>
<evidence type="ECO:0000256" key="4">
    <source>
        <dbReference type="ARBA" id="ARBA00010561"/>
    </source>
</evidence>
<evidence type="ECO:0000256" key="13">
    <source>
        <dbReference type="ARBA" id="ARBA00023136"/>
    </source>
</evidence>
<evidence type="ECO:0000313" key="20">
    <source>
        <dbReference type="EMBL" id="UUX33349.1"/>
    </source>
</evidence>
<accession>A0ABY5P3U9</accession>
<dbReference type="PANTHER" id="PTHR34148:SF1">
    <property type="entry name" value="ADENOSYLCOBINAMIDE-GDP RIBAZOLETRANSFERASE"/>
    <property type="match status" value="1"/>
</dbReference>
<evidence type="ECO:0000256" key="9">
    <source>
        <dbReference type="ARBA" id="ARBA00022679"/>
    </source>
</evidence>
<keyword evidence="8 19" id="KW-0169">Cobalamin biosynthesis</keyword>
<evidence type="ECO:0000256" key="12">
    <source>
        <dbReference type="ARBA" id="ARBA00022989"/>
    </source>
</evidence>
<feature type="transmembrane region" description="Helical" evidence="19">
    <location>
        <begin position="140"/>
        <end position="158"/>
    </location>
</feature>
<name>A0ABY5P3U9_9LACT</name>
<protein>
    <recommendedName>
        <fullName evidence="6 19">Adenosylcobinamide-GDP ribazoletransferase</fullName>
        <ecNumber evidence="5 19">2.7.8.26</ecNumber>
    </recommendedName>
    <alternativeName>
        <fullName evidence="16 19">Cobalamin synthase</fullName>
    </alternativeName>
    <alternativeName>
        <fullName evidence="15 19">Cobalamin-5'-phosphate synthase</fullName>
    </alternativeName>
</protein>
<evidence type="ECO:0000256" key="17">
    <source>
        <dbReference type="ARBA" id="ARBA00048623"/>
    </source>
</evidence>
<dbReference type="RefSeq" id="WP_313792850.1">
    <property type="nucleotide sequence ID" value="NZ_CP102453.1"/>
</dbReference>
<comment type="catalytic activity">
    <reaction evidence="18 19">
        <text>alpha-ribazole 5'-phosphate + adenosylcob(III)inamide-GDP = adenosylcob(III)alamin 5'-phosphate + GMP + H(+)</text>
        <dbReference type="Rhea" id="RHEA:23560"/>
        <dbReference type="ChEBI" id="CHEBI:15378"/>
        <dbReference type="ChEBI" id="CHEBI:57918"/>
        <dbReference type="ChEBI" id="CHEBI:58115"/>
        <dbReference type="ChEBI" id="CHEBI:60487"/>
        <dbReference type="ChEBI" id="CHEBI:60493"/>
        <dbReference type="EC" id="2.7.8.26"/>
    </reaction>
</comment>
<evidence type="ECO:0000256" key="15">
    <source>
        <dbReference type="ARBA" id="ARBA00032605"/>
    </source>
</evidence>
<evidence type="ECO:0000256" key="14">
    <source>
        <dbReference type="ARBA" id="ARBA00025228"/>
    </source>
</evidence>
<keyword evidence="13 19" id="KW-0472">Membrane</keyword>
<sequence>MIKYLINYFQFFSRIPINYRIEDPINVFKEGVTFLGVYGLVYGTIPALVYFILRLRIDVIEAWPLILLLDVILTGAFHHDAFADTMDGLFSGRSKERKLEIMKDSRIGTNGAVALILYYIIILIMGVKQLNEVNSIKDEILFILSFFMISRSAMTLTFRDVVYKSSSQEGLGNILIGISTTKLVTAQIIALVYISLIYGYTGAIIYCIVIIVIESYRRFIYKEIGGINGDTSGAAVLISQMVWLIARAIII</sequence>
<dbReference type="InterPro" id="IPR003805">
    <property type="entry name" value="CobS"/>
</dbReference>
<keyword evidence="10 19" id="KW-0812">Transmembrane</keyword>
<proteinExistence type="inferred from homology"/>
<keyword evidence="7 19" id="KW-1003">Cell membrane</keyword>
<feature type="transmembrane region" description="Helical" evidence="19">
    <location>
        <begin position="188"/>
        <end position="213"/>
    </location>
</feature>
<evidence type="ECO:0000256" key="8">
    <source>
        <dbReference type="ARBA" id="ARBA00022573"/>
    </source>
</evidence>
<dbReference type="EC" id="2.7.8.26" evidence="5 19"/>
<evidence type="ECO:0000256" key="7">
    <source>
        <dbReference type="ARBA" id="ARBA00022475"/>
    </source>
</evidence>
<evidence type="ECO:0000256" key="16">
    <source>
        <dbReference type="ARBA" id="ARBA00032853"/>
    </source>
</evidence>
<comment type="cofactor">
    <cofactor evidence="1 19">
        <name>Mg(2+)</name>
        <dbReference type="ChEBI" id="CHEBI:18420"/>
    </cofactor>
</comment>
<reference evidence="20 21" key="1">
    <citation type="submission" date="2022-08" db="EMBL/GenBank/DDBJ databases">
        <title>Aerococcaceae sp. nov isolated from spoiled eye mask.</title>
        <authorList>
            <person name="Zhou G."/>
            <person name="Xie X.-B."/>
            <person name="Shi Q.-S."/>
            <person name="Wang Y.-S."/>
            <person name="Wen X."/>
            <person name="Peng H."/>
            <person name="Yang X.-J."/>
            <person name="Tao H.-B."/>
            <person name="Huang X.-M."/>
        </authorList>
    </citation>
    <scope>NUCLEOTIDE SEQUENCE [LARGE SCALE GENOMIC DNA]</scope>
    <source>
        <strain evidence="21">DM20194951</strain>
    </source>
</reference>
<comment type="similarity">
    <text evidence="4 19">Belongs to the CobS family.</text>
</comment>